<dbReference type="CDD" id="cd07821">
    <property type="entry name" value="PYR_PYL_RCAR_like"/>
    <property type="match status" value="1"/>
</dbReference>
<dbReference type="RefSeq" id="WP_180891385.1">
    <property type="nucleotide sequence ID" value="NZ_JACCKD010000001.1"/>
</dbReference>
<dbReference type="SUPFAM" id="SSF55961">
    <property type="entry name" value="Bet v1-like"/>
    <property type="match status" value="1"/>
</dbReference>
<protein>
    <submittedName>
        <fullName evidence="1">SRPBCC family protein</fullName>
    </submittedName>
</protein>
<accession>A0A838A623</accession>
<dbReference type="InterPro" id="IPR019587">
    <property type="entry name" value="Polyketide_cyclase/dehydratase"/>
</dbReference>
<dbReference type="Gene3D" id="3.30.530.20">
    <property type="match status" value="1"/>
</dbReference>
<dbReference type="Pfam" id="PF10604">
    <property type="entry name" value="Polyketide_cyc2"/>
    <property type="match status" value="1"/>
</dbReference>
<comment type="caution">
    <text evidence="1">The sequence shown here is derived from an EMBL/GenBank/DDBJ whole genome shotgun (WGS) entry which is preliminary data.</text>
</comment>
<proteinExistence type="predicted"/>
<dbReference type="PANTHER" id="PTHR39332">
    <property type="entry name" value="BLL4707 PROTEIN"/>
    <property type="match status" value="1"/>
</dbReference>
<name>A0A838A623_9PSEU</name>
<dbReference type="PANTHER" id="PTHR39332:SF7">
    <property type="entry name" value="SRPBCC FAMILY PROTEIN"/>
    <property type="match status" value="1"/>
</dbReference>
<sequence>MPKAYASGIVPADADAVWGVVRDFDGLPSWHPAIAGSEIEPGPRAAEIGAVRKLALTDGNTVRERLVRLDDTERGYTYDILESPFPIRSYRATIRVAPVTATGEAFVEWWCHFDADAADEAELAETFANGVFATGITSLAEKFGAGEHQTGLHR</sequence>
<dbReference type="AlphaFoldDB" id="A0A838A623"/>
<reference evidence="1 2" key="1">
    <citation type="submission" date="2020-07" db="EMBL/GenBank/DDBJ databases">
        <title>Genome of Haloechinothrix sp.</title>
        <authorList>
            <person name="Tang S.-K."/>
            <person name="Yang L."/>
            <person name="Zhu W.-Y."/>
        </authorList>
    </citation>
    <scope>NUCLEOTIDE SEQUENCE [LARGE SCALE GENOMIC DNA]</scope>
    <source>
        <strain evidence="1 2">YIM 98757</strain>
    </source>
</reference>
<gene>
    <name evidence="1" type="ORF">H0B56_03135</name>
</gene>
<dbReference type="Proteomes" id="UP000582974">
    <property type="component" value="Unassembled WGS sequence"/>
</dbReference>
<dbReference type="EMBL" id="JACCKD010000001">
    <property type="protein sequence ID" value="MBA0124528.1"/>
    <property type="molecule type" value="Genomic_DNA"/>
</dbReference>
<evidence type="ECO:0000313" key="2">
    <source>
        <dbReference type="Proteomes" id="UP000582974"/>
    </source>
</evidence>
<organism evidence="1 2">
    <name type="scientific">Haloechinothrix aidingensis</name>
    <dbReference type="NCBI Taxonomy" id="2752311"/>
    <lineage>
        <taxon>Bacteria</taxon>
        <taxon>Bacillati</taxon>
        <taxon>Actinomycetota</taxon>
        <taxon>Actinomycetes</taxon>
        <taxon>Pseudonocardiales</taxon>
        <taxon>Pseudonocardiaceae</taxon>
        <taxon>Haloechinothrix</taxon>
    </lineage>
</organism>
<dbReference type="InterPro" id="IPR023393">
    <property type="entry name" value="START-like_dom_sf"/>
</dbReference>
<evidence type="ECO:0000313" key="1">
    <source>
        <dbReference type="EMBL" id="MBA0124528.1"/>
    </source>
</evidence>
<keyword evidence="2" id="KW-1185">Reference proteome</keyword>